<protein>
    <recommendedName>
        <fullName evidence="1">Zinc knuckle CX2CX4HX4C domain-containing protein</fullName>
    </recommendedName>
</protein>
<dbReference type="AlphaFoldDB" id="A0A803PNF8"/>
<dbReference type="Gramene" id="evm.model.05.1912">
    <property type="protein sequence ID" value="cds.evm.model.05.1912"/>
    <property type="gene ID" value="evm.TU.05.1912"/>
</dbReference>
<evidence type="ECO:0000313" key="2">
    <source>
        <dbReference type="EnsemblPlants" id="cds.evm.model.05.1912"/>
    </source>
</evidence>
<dbReference type="EnsemblPlants" id="evm.model.05.1912">
    <property type="protein sequence ID" value="cds.evm.model.05.1912"/>
    <property type="gene ID" value="evm.TU.05.1912"/>
</dbReference>
<feature type="domain" description="Zinc knuckle CX2CX4HX4C" evidence="1">
    <location>
        <begin position="77"/>
        <end position="126"/>
    </location>
</feature>
<name>A0A803PNF8_CANSA</name>
<evidence type="ECO:0000259" key="1">
    <source>
        <dbReference type="Pfam" id="PF14392"/>
    </source>
</evidence>
<evidence type="ECO:0000313" key="3">
    <source>
        <dbReference type="Proteomes" id="UP000596661"/>
    </source>
</evidence>
<reference evidence="2" key="2">
    <citation type="submission" date="2021-03" db="UniProtKB">
        <authorList>
            <consortium name="EnsemblPlants"/>
        </authorList>
    </citation>
    <scope>IDENTIFICATION</scope>
</reference>
<organism evidence="2 3">
    <name type="scientific">Cannabis sativa</name>
    <name type="common">Hemp</name>
    <name type="synonym">Marijuana</name>
    <dbReference type="NCBI Taxonomy" id="3483"/>
    <lineage>
        <taxon>Eukaryota</taxon>
        <taxon>Viridiplantae</taxon>
        <taxon>Streptophyta</taxon>
        <taxon>Embryophyta</taxon>
        <taxon>Tracheophyta</taxon>
        <taxon>Spermatophyta</taxon>
        <taxon>Magnoliopsida</taxon>
        <taxon>eudicotyledons</taxon>
        <taxon>Gunneridae</taxon>
        <taxon>Pentapetalae</taxon>
        <taxon>rosids</taxon>
        <taxon>fabids</taxon>
        <taxon>Rosales</taxon>
        <taxon>Cannabaceae</taxon>
        <taxon>Cannabis</taxon>
    </lineage>
</organism>
<reference evidence="2" key="1">
    <citation type="submission" date="2018-11" db="EMBL/GenBank/DDBJ databases">
        <authorList>
            <person name="Grassa J C."/>
        </authorList>
    </citation>
    <scope>NUCLEOTIDE SEQUENCE [LARGE SCALE GENOMIC DNA]</scope>
</reference>
<dbReference type="InterPro" id="IPR025836">
    <property type="entry name" value="Zn_knuckle_CX2CX4HX4C"/>
</dbReference>
<proteinExistence type="predicted"/>
<sequence>MASSSYSIIELEDLYASVEIEGEDDVVTTFDFEESKTEILLMLSYVLLERFLTARAIDYDVMRHMMASLWQPRGLTFDVTVPLKRRMKLRRTTGEEGFWAMFKYEFFPTFCFICKILGHSEKFCPKRFDTPTDQIIQPYGAWMRAQPRRRHHLIGRQWLRNGDDDDSEYSGGSITGVNRQQSTNQSRIIREQIAGDQGALNQLGINHSSLIDLGLIVYPYTWESGKATSNWIEVRLDRALVPYGANIYKLQMVHEASGRVNNMLAREYRSNALQEKLHNQLGQVRKLYSFNLGDPVAFVSDIHNVICIFIQHLPLYEIESILTTWWRIWYRRNKKVYEQNLLPLELVGPRATDYLLAYKADNAKAASTNFEVKQLNLDIVVSRWVPPPCGLVKANLDAFIDSVVAIWGLGIVIRNSNSDILVSSAWNVSGIIIPKIVKALAIRNAMSQIYFRFQQYLTRH</sequence>
<dbReference type="EMBL" id="UZAU01000547">
    <property type="status" value="NOT_ANNOTATED_CDS"/>
    <property type="molecule type" value="Genomic_DNA"/>
</dbReference>
<dbReference type="Pfam" id="PF14392">
    <property type="entry name" value="zf-CCHC_4"/>
    <property type="match status" value="1"/>
</dbReference>
<dbReference type="Proteomes" id="UP000596661">
    <property type="component" value="Chromosome 5"/>
</dbReference>
<keyword evidence="3" id="KW-1185">Reference proteome</keyword>
<accession>A0A803PNF8</accession>